<evidence type="ECO:0000259" key="2">
    <source>
        <dbReference type="Pfam" id="PF05569"/>
    </source>
</evidence>
<evidence type="ECO:0000313" key="4">
    <source>
        <dbReference type="EMBL" id="ARE88669.1"/>
    </source>
</evidence>
<evidence type="ECO:0000313" key="3">
    <source>
        <dbReference type="EMBL" id="AOY78033.1"/>
    </source>
</evidence>
<feature type="transmembrane region" description="Helical" evidence="1">
    <location>
        <begin position="6"/>
        <end position="27"/>
    </location>
</feature>
<dbReference type="SUPFAM" id="SSF53850">
    <property type="entry name" value="Periplasmic binding protein-like II"/>
    <property type="match status" value="1"/>
</dbReference>
<dbReference type="Pfam" id="PF01547">
    <property type="entry name" value="SBP_bac_1"/>
    <property type="match status" value="1"/>
</dbReference>
<proteinExistence type="predicted"/>
<dbReference type="InterPro" id="IPR052173">
    <property type="entry name" value="Beta-lactam_resp_regulator"/>
</dbReference>
<name>A0AAC9RKA6_9CLOT</name>
<dbReference type="Pfam" id="PF05569">
    <property type="entry name" value="Peptidase_M56"/>
    <property type="match status" value="2"/>
</dbReference>
<sequence length="1115" mass="130130">MTLLNVFYMILKMSFFASIAAIVILFVKKIFKNKISTTYYYFIWLILLIRLSIPYYPESPISIYNFFTVNNHQIEEIQSPVINNMSNRYMDSNNIQSEVNPSEEKDVEIDSPLTVDERQGFEKRIESNPFNILPNHRRYTFTDGIYNPKPNTLELPYIAALIWLLGVCFGVVYILWLQVVYRRKIKSLPLCNDSRITAIYEDCKSKMKVNKKILLVIDTTIKTPSLIGILHPKILLSPEHTQLLTKEELQFVFMHELAHYKRKDLVVRWILIFLQILHWFNPVIWFTFNKIRQDSEKACDEQVLSYIQPNEYKKYGNTMLKMLDIFSGNNSLCSAAGMLNREKFIIERVKNIVNFKKNYILWSVLGIAIFLGLAGLLLTNARQPIQEVIKIKYEVEEINLENKSLDGIKLLSDQQLLTYDGENGQFLVIDNAGNKKAIICEGLPQDFFIQIYTVDANDDIYIFAVKEEPQIYVYNLEGEKIREINVELQDINLSENDPIFQWDMQVDSKGNIYLLIPQLQIAQASTQIFDPEGKHIKTLKSDGYVLMVLDEEDYLYTITYGASTYQDKVFIAKQKPITDEIFWEYEDDKNLSYIRLAAYSKQDKSIYLVEQNSVLRFDLEDQSLNNMLNIDATLSEKNQDELHLRNFSLDHNGSIYLCTFNRKDDKSQLFKVNLTKIPIDGDTKVLTITVKHLSPTLEFAINKFENQHPDIVINIDNHNAFSWITSDMDYEETLKASEESSRKEYDFVQKINAQMLAGKGPDILLIDNLPYRKYADKNLLLDLKELMEEDTTFNKSQYYMNILDALEYKDKLYVMPLAFSYSAILADTGYLKEQSIEINDWEWTWQDFIDIANSATKDINGDGTMDMYGMPTIVPENLFKYIYSNADINFIDYEAKKSYFTSEEFINLLKMCEDMSKGAFVNPNVTESDTDRGGNVFLPYHIFDFSILFSNGLINADEVGFYRYPALDKNTYPFTLGEMYAINSQTPYKEEAWVFIKYLISEEIQCYKWLFDVPMNKKAKEIKMKSMFAEAEDMVEKYGDLYGYQVTSVDKIKKQLTGNMEKLNEILPKLNHCDINDMQVNQIVDEEVKRFFNGQQSAEETAEVIQRKVEMYFRE</sequence>
<dbReference type="PANTHER" id="PTHR34978">
    <property type="entry name" value="POSSIBLE SENSOR-TRANSDUCER PROTEIN BLAR"/>
    <property type="match status" value="1"/>
</dbReference>
<keyword evidence="1" id="KW-1133">Transmembrane helix</keyword>
<protein>
    <submittedName>
        <fullName evidence="4">Regulatory protein BlaR1</fullName>
    </submittedName>
</protein>
<dbReference type="InterPro" id="IPR006059">
    <property type="entry name" value="SBP"/>
</dbReference>
<dbReference type="InterPro" id="IPR011042">
    <property type="entry name" value="6-blade_b-propeller_TolB-like"/>
</dbReference>
<feature type="transmembrane region" description="Helical" evidence="1">
    <location>
        <begin position="359"/>
        <end position="378"/>
    </location>
</feature>
<dbReference type="AlphaFoldDB" id="A0AAC9RKA6"/>
<feature type="domain" description="Peptidase M56" evidence="2">
    <location>
        <begin position="9"/>
        <end position="96"/>
    </location>
</feature>
<evidence type="ECO:0000256" key="1">
    <source>
        <dbReference type="SAM" id="Phobius"/>
    </source>
</evidence>
<dbReference type="EMBL" id="CP017603">
    <property type="protein sequence ID" value="AOY78033.1"/>
    <property type="molecule type" value="Genomic_DNA"/>
</dbReference>
<dbReference type="InterPro" id="IPR008756">
    <property type="entry name" value="Peptidase_M56"/>
</dbReference>
<dbReference type="CDD" id="cd07341">
    <property type="entry name" value="M56_BlaR1_MecR1_like"/>
    <property type="match status" value="1"/>
</dbReference>
<evidence type="ECO:0000313" key="5">
    <source>
        <dbReference type="Proteomes" id="UP000177894"/>
    </source>
</evidence>
<dbReference type="KEGG" id="cfm:BJL90_20500"/>
<dbReference type="Gene3D" id="3.40.190.10">
    <property type="entry name" value="Periplasmic binding protein-like II"/>
    <property type="match status" value="1"/>
</dbReference>
<dbReference type="Proteomes" id="UP000177894">
    <property type="component" value="Chromosome"/>
</dbReference>
<reference evidence="4 6" key="2">
    <citation type="submission" date="2017-03" db="EMBL/GenBank/DDBJ databases">
        <title>Complete sequence of Clostridium formicaceticum DSM 92.</title>
        <authorList>
            <person name="Poehlein A."/>
            <person name="Karl M."/>
            <person name="Bengelsdorf F.R."/>
            <person name="Duerre P."/>
            <person name="Daniel R."/>
        </authorList>
    </citation>
    <scope>NUCLEOTIDE SEQUENCE [LARGE SCALE GENOMIC DNA]</scope>
    <source>
        <strain evidence="4 6">DSM 92</strain>
    </source>
</reference>
<keyword evidence="1" id="KW-0472">Membrane</keyword>
<feature type="transmembrane region" description="Helical" evidence="1">
    <location>
        <begin position="39"/>
        <end position="57"/>
    </location>
</feature>
<feature type="domain" description="Peptidase M56" evidence="2">
    <location>
        <begin position="154"/>
        <end position="352"/>
    </location>
</feature>
<dbReference type="Gene3D" id="3.30.2010.10">
    <property type="entry name" value="Metalloproteases ('zincins'), catalytic domain"/>
    <property type="match status" value="1"/>
</dbReference>
<keyword evidence="1" id="KW-0812">Transmembrane</keyword>
<keyword evidence="5" id="KW-1185">Reference proteome</keyword>
<feature type="transmembrane region" description="Helical" evidence="1">
    <location>
        <begin position="157"/>
        <end position="177"/>
    </location>
</feature>
<gene>
    <name evidence="4" type="primary">blaR1_3</name>
    <name evidence="3" type="ORF">BJL90_20500</name>
    <name evidence="4" type="ORF">CLFO_30750</name>
</gene>
<feature type="transmembrane region" description="Helical" evidence="1">
    <location>
        <begin position="265"/>
        <end position="288"/>
    </location>
</feature>
<dbReference type="Gene3D" id="2.120.10.30">
    <property type="entry name" value="TolB, C-terminal domain"/>
    <property type="match status" value="1"/>
</dbReference>
<accession>A0AAC9RKA6</accession>
<dbReference type="PANTHER" id="PTHR34978:SF3">
    <property type="entry name" value="SLR0241 PROTEIN"/>
    <property type="match status" value="1"/>
</dbReference>
<evidence type="ECO:0000313" key="6">
    <source>
        <dbReference type="Proteomes" id="UP000192478"/>
    </source>
</evidence>
<dbReference type="Proteomes" id="UP000192478">
    <property type="component" value="Chromosome"/>
</dbReference>
<organism evidence="4 6">
    <name type="scientific">Clostridium formicaceticum</name>
    <dbReference type="NCBI Taxonomy" id="1497"/>
    <lineage>
        <taxon>Bacteria</taxon>
        <taxon>Bacillati</taxon>
        <taxon>Bacillota</taxon>
        <taxon>Clostridia</taxon>
        <taxon>Eubacteriales</taxon>
        <taxon>Clostridiaceae</taxon>
        <taxon>Clostridium</taxon>
    </lineage>
</organism>
<dbReference type="EMBL" id="CP020559">
    <property type="protein sequence ID" value="ARE88669.1"/>
    <property type="molecule type" value="Genomic_DNA"/>
</dbReference>
<reference evidence="3 5" key="1">
    <citation type="submission" date="2016-10" db="EMBL/GenBank/DDBJ databases">
        <title>Complete Genome Sequence of Acetogen Clostridium formicoaceticum ATCC 27076.</title>
        <authorList>
            <person name="Bao T."/>
            <person name="Cheng C."/>
            <person name="Zhao J."/>
            <person name="Yang S.-T."/>
            <person name="Wang J."/>
            <person name="Wang M."/>
        </authorList>
    </citation>
    <scope>NUCLEOTIDE SEQUENCE [LARGE SCALE GENOMIC DNA]</scope>
    <source>
        <strain evidence="3 5">ATCC 27076</strain>
    </source>
</reference>
<dbReference type="SUPFAM" id="SSF101898">
    <property type="entry name" value="NHL repeat"/>
    <property type="match status" value="1"/>
</dbReference>